<keyword evidence="4 8" id="KW-0812">Transmembrane</keyword>
<evidence type="ECO:0000313" key="10">
    <source>
        <dbReference type="EnsemblMetazoa" id="G16055.5:cds"/>
    </source>
</evidence>
<dbReference type="Proteomes" id="UP000005408">
    <property type="component" value="Unassembled WGS sequence"/>
</dbReference>
<keyword evidence="8" id="KW-0460">Magnesium</keyword>
<dbReference type="EnsemblMetazoa" id="G16055.4">
    <property type="protein sequence ID" value="G16055.4:cds"/>
    <property type="gene ID" value="G16055"/>
</dbReference>
<dbReference type="GO" id="GO:0005886">
    <property type="term" value="C:plasma membrane"/>
    <property type="evidence" value="ECO:0007669"/>
    <property type="project" value="TreeGrafter"/>
</dbReference>
<keyword evidence="9" id="KW-0732">Signal</keyword>
<evidence type="ECO:0000256" key="4">
    <source>
        <dbReference type="ARBA" id="ARBA00022692"/>
    </source>
</evidence>
<reference evidence="10" key="1">
    <citation type="submission" date="2022-08" db="UniProtKB">
        <authorList>
            <consortium name="EnsemblMetazoa"/>
        </authorList>
    </citation>
    <scope>IDENTIFICATION</scope>
    <source>
        <strain evidence="10">05x7-T-G4-1.051#20</strain>
    </source>
</reference>
<dbReference type="EnsemblMetazoa" id="G16055.2">
    <property type="protein sequence ID" value="G16055.2:cds"/>
    <property type="gene ID" value="G16055"/>
</dbReference>
<dbReference type="PANTHER" id="PTHR21181:SF7">
    <property type="entry name" value="ER MEMBRANE PROTEIN COMPLEX SUBUNIT 5"/>
    <property type="match status" value="1"/>
</dbReference>
<comment type="caution">
    <text evidence="8">Lacks conserved residue(s) required for the propagation of feature annotation.</text>
</comment>
<dbReference type="GO" id="GO:0072546">
    <property type="term" value="C:EMC complex"/>
    <property type="evidence" value="ECO:0007669"/>
    <property type="project" value="UniProtKB-UniRule"/>
</dbReference>
<keyword evidence="6 8" id="KW-1133">Transmembrane helix</keyword>
<accession>A0A8W8IVF5</accession>
<protein>
    <recommendedName>
        <fullName evidence="8">Membrane magnesium transporter</fullName>
    </recommendedName>
</protein>
<dbReference type="PANTHER" id="PTHR21181">
    <property type="match status" value="1"/>
</dbReference>
<evidence type="ECO:0000256" key="2">
    <source>
        <dbReference type="ARBA" id="ARBA00006109"/>
    </source>
</evidence>
<dbReference type="EnsemblMetazoa" id="G16055.1">
    <property type="protein sequence ID" value="G16055.1:cds"/>
    <property type="gene ID" value="G16055"/>
</dbReference>
<evidence type="ECO:0000256" key="8">
    <source>
        <dbReference type="RuleBase" id="RU367002"/>
    </source>
</evidence>
<name>A0A8W8IVF5_MAGGI</name>
<comment type="subunit">
    <text evidence="3">Component of the ER membrane protein complex (EMC).</text>
</comment>
<dbReference type="EnsemblMetazoa" id="G16055.5">
    <property type="protein sequence ID" value="G16055.5:cds"/>
    <property type="gene ID" value="G16055"/>
</dbReference>
<dbReference type="GO" id="GO:0000139">
    <property type="term" value="C:Golgi membrane"/>
    <property type="evidence" value="ECO:0007669"/>
    <property type="project" value="UniProtKB-SubCell"/>
</dbReference>
<feature type="signal peptide" evidence="9">
    <location>
        <begin position="1"/>
        <end position="21"/>
    </location>
</feature>
<keyword evidence="7 8" id="KW-0472">Membrane</keyword>
<sequence>MDFSKLCVFFGLAAMLHAAYSATQHRTYLRLTEQEFTILPIDIIVQCFFGLIFTCYGVVHVAGSFREICASAELESKTWDMLGNRQAFYSFCHRGMAINYRKEEEEEEDS</sequence>
<dbReference type="InterPro" id="IPR018937">
    <property type="entry name" value="MMgT"/>
</dbReference>
<evidence type="ECO:0000256" key="1">
    <source>
        <dbReference type="ARBA" id="ARBA00004477"/>
    </source>
</evidence>
<dbReference type="GO" id="GO:0022890">
    <property type="term" value="F:inorganic cation transmembrane transporter activity"/>
    <property type="evidence" value="ECO:0007669"/>
    <property type="project" value="TreeGrafter"/>
</dbReference>
<evidence type="ECO:0000256" key="3">
    <source>
        <dbReference type="ARBA" id="ARBA00011276"/>
    </source>
</evidence>
<comment type="similarity">
    <text evidence="2 8">Belongs to the membrane magnesium transporter (TC 1.A.67) family.</text>
</comment>
<evidence type="ECO:0000313" key="11">
    <source>
        <dbReference type="Proteomes" id="UP000005408"/>
    </source>
</evidence>
<organism evidence="10 11">
    <name type="scientific">Magallana gigas</name>
    <name type="common">Pacific oyster</name>
    <name type="synonym">Crassostrea gigas</name>
    <dbReference type="NCBI Taxonomy" id="29159"/>
    <lineage>
        <taxon>Eukaryota</taxon>
        <taxon>Metazoa</taxon>
        <taxon>Spiralia</taxon>
        <taxon>Lophotrochozoa</taxon>
        <taxon>Mollusca</taxon>
        <taxon>Bivalvia</taxon>
        <taxon>Autobranchia</taxon>
        <taxon>Pteriomorphia</taxon>
        <taxon>Ostreida</taxon>
        <taxon>Ostreoidea</taxon>
        <taxon>Ostreidae</taxon>
        <taxon>Magallana</taxon>
    </lineage>
</organism>
<proteinExistence type="inferred from homology"/>
<keyword evidence="11" id="KW-1185">Reference proteome</keyword>
<dbReference type="AlphaFoldDB" id="A0A8W8IVF5"/>
<evidence type="ECO:0000256" key="6">
    <source>
        <dbReference type="ARBA" id="ARBA00022989"/>
    </source>
</evidence>
<dbReference type="Pfam" id="PF10270">
    <property type="entry name" value="MMgT"/>
    <property type="match status" value="1"/>
</dbReference>
<keyword evidence="8" id="KW-0967">Endosome</keyword>
<feature type="transmembrane region" description="Helical" evidence="8">
    <location>
        <begin position="37"/>
        <end position="59"/>
    </location>
</feature>
<evidence type="ECO:0000256" key="5">
    <source>
        <dbReference type="ARBA" id="ARBA00022824"/>
    </source>
</evidence>
<comment type="subcellular location">
    <subcellularLocation>
        <location evidence="1">Endoplasmic reticulum membrane</location>
        <topology evidence="1">Multi-pass membrane protein</topology>
    </subcellularLocation>
    <subcellularLocation>
        <location evidence="8">Golgi apparatus membrane</location>
        <topology evidence="8">Multi-pass membrane protein</topology>
    </subcellularLocation>
    <subcellularLocation>
        <location evidence="8">Early endosome membrane</location>
        <topology evidence="8">Multi-pass membrane protein</topology>
    </subcellularLocation>
</comment>
<comment type="function">
    <text evidence="8">Part of the endoplasmic reticulum membrane protein complex (EMC) that enables the energy-independent insertion into endoplasmic reticulum membranes of newly synthesized membrane proteins. May be involved in Mg(2+) transport.</text>
</comment>
<dbReference type="GO" id="GO:0031901">
    <property type="term" value="C:early endosome membrane"/>
    <property type="evidence" value="ECO:0007669"/>
    <property type="project" value="UniProtKB-SubCell"/>
</dbReference>
<feature type="chain" id="PRO_5042430896" description="Membrane magnesium transporter" evidence="9">
    <location>
        <begin position="22"/>
        <end position="110"/>
    </location>
</feature>
<dbReference type="OMA" id="HRGRVMF"/>
<keyword evidence="8" id="KW-0813">Transport</keyword>
<keyword evidence="5 8" id="KW-0256">Endoplasmic reticulum</keyword>
<evidence type="ECO:0000256" key="9">
    <source>
        <dbReference type="SAM" id="SignalP"/>
    </source>
</evidence>
<evidence type="ECO:0000256" key="7">
    <source>
        <dbReference type="ARBA" id="ARBA00023136"/>
    </source>
</evidence>
<keyword evidence="8" id="KW-0333">Golgi apparatus</keyword>
<dbReference type="OrthoDB" id="44756at2759"/>